<proteinExistence type="predicted"/>
<dbReference type="PANTHER" id="PTHR46401">
    <property type="entry name" value="GLYCOSYLTRANSFERASE WBBK-RELATED"/>
    <property type="match status" value="1"/>
</dbReference>
<dbReference type="Pfam" id="PF00534">
    <property type="entry name" value="Glycos_transf_1"/>
    <property type="match status" value="1"/>
</dbReference>
<dbReference type="Pfam" id="PF13439">
    <property type="entry name" value="Glyco_transf_4"/>
    <property type="match status" value="1"/>
</dbReference>
<dbReference type="CDD" id="cd03809">
    <property type="entry name" value="GT4_MtfB-like"/>
    <property type="match status" value="1"/>
</dbReference>
<reference evidence="4" key="1">
    <citation type="submission" date="2020-05" db="EMBL/GenBank/DDBJ databases">
        <authorList>
            <person name="Chiriac C."/>
            <person name="Salcher M."/>
            <person name="Ghai R."/>
            <person name="Kavagutti S V."/>
        </authorList>
    </citation>
    <scope>NUCLEOTIDE SEQUENCE</scope>
</reference>
<evidence type="ECO:0000259" key="3">
    <source>
        <dbReference type="Pfam" id="PF13439"/>
    </source>
</evidence>
<dbReference type="PANTHER" id="PTHR46401:SF2">
    <property type="entry name" value="GLYCOSYLTRANSFERASE WBBK-RELATED"/>
    <property type="match status" value="1"/>
</dbReference>
<evidence type="ECO:0000313" key="4">
    <source>
        <dbReference type="EMBL" id="CAB4367357.1"/>
    </source>
</evidence>
<dbReference type="EMBL" id="CAEZZL010000002">
    <property type="protein sequence ID" value="CAB4752053.1"/>
    <property type="molecule type" value="Genomic_DNA"/>
</dbReference>
<dbReference type="GO" id="GO:0009103">
    <property type="term" value="P:lipopolysaccharide biosynthetic process"/>
    <property type="evidence" value="ECO:0007669"/>
    <property type="project" value="TreeGrafter"/>
</dbReference>
<name>A0A6J6AEV9_9ZZZZ</name>
<organism evidence="4">
    <name type="scientific">freshwater metagenome</name>
    <dbReference type="NCBI Taxonomy" id="449393"/>
    <lineage>
        <taxon>unclassified sequences</taxon>
        <taxon>metagenomes</taxon>
        <taxon>ecological metagenomes</taxon>
    </lineage>
</organism>
<dbReference type="EMBL" id="CAETWZ010000007">
    <property type="protein sequence ID" value="CAB4367357.1"/>
    <property type="molecule type" value="Genomic_DNA"/>
</dbReference>
<evidence type="ECO:0000313" key="6">
    <source>
        <dbReference type="EMBL" id="CAB5045003.1"/>
    </source>
</evidence>
<dbReference type="InterPro" id="IPR028098">
    <property type="entry name" value="Glyco_trans_4-like_N"/>
</dbReference>
<dbReference type="Gene3D" id="3.40.50.2000">
    <property type="entry name" value="Glycogen Phosphorylase B"/>
    <property type="match status" value="2"/>
</dbReference>
<gene>
    <name evidence="5" type="ORF">UFOPK2870_00103</name>
    <name evidence="4" type="ORF">UFOPK4179_00138</name>
    <name evidence="6" type="ORF">UFOPK4293_00203</name>
</gene>
<evidence type="ECO:0000256" key="1">
    <source>
        <dbReference type="ARBA" id="ARBA00022679"/>
    </source>
</evidence>
<evidence type="ECO:0000313" key="5">
    <source>
        <dbReference type="EMBL" id="CAB4752053.1"/>
    </source>
</evidence>
<dbReference type="EMBL" id="CAFBQH010000007">
    <property type="protein sequence ID" value="CAB5045003.1"/>
    <property type="molecule type" value="Genomic_DNA"/>
</dbReference>
<sequence length="378" mass="41386">MITRYAAMNLLWCVPGVGGSEEYLLRQLDGLALITHNYHIDVFAPRGFSERHPRIAAAFTVYEAPGACTSRAQRIFLEHTWLALSTRKYNVVHHGGGSVPRVGNKHTLLTIHDVQWIDYPHYVAPVKLRYLKKMVPSSLRRAVRIAVPSRFVAGTLVRAFGIAPAKISVVRHGLEAEFDGEITSEDELRRRFELGEGPVLVFPAITHPHKNHSFLLEIMANGEGRWGNPDLRLVCIGSQGSAHESVLAEISDRGLSNRVVMAGRVSNADRNGFLALAEAMVFPSEYEGFGAPVIEAMRCGTPVVCSDRGSLPDVVGDAGIVCPLTTDAWSRALEAVHARRDELIAAGHDRARAFTSAISATELIEQYDLVVAAAKGIR</sequence>
<feature type="domain" description="Glycosyltransferase subfamily 4-like N-terminal" evidence="3">
    <location>
        <begin position="17"/>
        <end position="177"/>
    </location>
</feature>
<evidence type="ECO:0000259" key="2">
    <source>
        <dbReference type="Pfam" id="PF00534"/>
    </source>
</evidence>
<dbReference type="InterPro" id="IPR001296">
    <property type="entry name" value="Glyco_trans_1"/>
</dbReference>
<protein>
    <submittedName>
        <fullName evidence="4">Unannotated protein</fullName>
    </submittedName>
</protein>
<keyword evidence="1" id="KW-0808">Transferase</keyword>
<feature type="domain" description="Glycosyl transferase family 1" evidence="2">
    <location>
        <begin position="187"/>
        <end position="335"/>
    </location>
</feature>
<accession>A0A6J6AEV9</accession>
<dbReference type="AlphaFoldDB" id="A0A6J6AEV9"/>
<dbReference type="GO" id="GO:0016757">
    <property type="term" value="F:glycosyltransferase activity"/>
    <property type="evidence" value="ECO:0007669"/>
    <property type="project" value="InterPro"/>
</dbReference>
<dbReference type="SUPFAM" id="SSF53756">
    <property type="entry name" value="UDP-Glycosyltransferase/glycogen phosphorylase"/>
    <property type="match status" value="1"/>
</dbReference>